<accession>Q146Y0</accession>
<evidence type="ECO:0000313" key="2">
    <source>
        <dbReference type="EMBL" id="ABE28609.1"/>
    </source>
</evidence>
<dbReference type="Proteomes" id="UP000001817">
    <property type="component" value="Chromosome 1"/>
</dbReference>
<reference evidence="2 3" key="1">
    <citation type="journal article" date="2006" name="Proc. Natl. Acad. Sci. U.S.A.">
        <title>Burkholderia xenovorans LB400 harbors a multi-replicon, 9.73-Mbp genome shaped for versatility.</title>
        <authorList>
            <person name="Chain P.S."/>
            <person name="Denef V.J."/>
            <person name="Konstantinidis K.T."/>
            <person name="Vergez L.M."/>
            <person name="Agullo L."/>
            <person name="Reyes V.L."/>
            <person name="Hauser L."/>
            <person name="Cordova M."/>
            <person name="Gomez L."/>
            <person name="Gonzalez M."/>
            <person name="Land M."/>
            <person name="Lao V."/>
            <person name="Larimer F."/>
            <person name="LiPuma J.J."/>
            <person name="Mahenthiralingam E."/>
            <person name="Malfatti S.A."/>
            <person name="Marx C.J."/>
            <person name="Parnell J.J."/>
            <person name="Ramette A."/>
            <person name="Richardson P."/>
            <person name="Seeger M."/>
            <person name="Smith D."/>
            <person name="Spilker T."/>
            <person name="Sul W.J."/>
            <person name="Tsoi T.V."/>
            <person name="Ulrich L.E."/>
            <person name="Zhulin I.B."/>
            <person name="Tiedje J.M."/>
        </authorList>
    </citation>
    <scope>NUCLEOTIDE SEQUENCE [LARGE SCALE GENOMIC DNA]</scope>
    <source>
        <strain evidence="2 3">LB400</strain>
    </source>
</reference>
<name>Q146Y0_PARXL</name>
<proteinExistence type="predicted"/>
<dbReference type="AlphaFoldDB" id="Q146Y0"/>
<sequence length="145" mass="14045">MTGAGGVDGADEGGVAAAGALPALAALLAPGAADVALSWLAAPAAGFAAGVAEVAGDGADIAAGALVAAAGMAVAWAFNGAANVRLTLPSAHTARSAARPTVRAGRRDRVERNTPIGRRAFTTAPSTAQCAAEAPCRATPARYKR</sequence>
<organism evidence="2 3">
    <name type="scientific">Paraburkholderia xenovorans (strain LB400)</name>
    <dbReference type="NCBI Taxonomy" id="266265"/>
    <lineage>
        <taxon>Bacteria</taxon>
        <taxon>Pseudomonadati</taxon>
        <taxon>Pseudomonadota</taxon>
        <taxon>Betaproteobacteria</taxon>
        <taxon>Burkholderiales</taxon>
        <taxon>Burkholderiaceae</taxon>
        <taxon>Paraburkholderia</taxon>
    </lineage>
</organism>
<evidence type="ECO:0000313" key="3">
    <source>
        <dbReference type="Proteomes" id="UP000001817"/>
    </source>
</evidence>
<dbReference type="EMBL" id="CP000270">
    <property type="protein sequence ID" value="ABE28609.1"/>
    <property type="molecule type" value="Genomic_DNA"/>
</dbReference>
<feature type="region of interest" description="Disordered" evidence="1">
    <location>
        <begin position="97"/>
        <end position="125"/>
    </location>
</feature>
<dbReference type="KEGG" id="bxe:Bxe_A4391"/>
<gene>
    <name evidence="2" type="ORF">Bxe_A4391</name>
</gene>
<evidence type="ECO:0000256" key="1">
    <source>
        <dbReference type="SAM" id="MobiDB-lite"/>
    </source>
</evidence>
<protein>
    <submittedName>
        <fullName evidence="2">Uncharacterized protein</fullName>
    </submittedName>
</protein>
<keyword evidence="3" id="KW-1185">Reference proteome</keyword>